<accession>A0A1V4GZD7</accession>
<sequence length="701" mass="77281">MLFYLIFAIFEYANKEQEKLDENLQATGKITGAAGVQVVATTANVLTGNQTLTQAIQGAKAPAKMAKAIQDNPELAAILDAYQKGEYHNLTLSQEALQALSDATGISTEVLLTSITAQRGKQGATNKTLTVIDTDNELRQDSIQTLAHELDHIRGGKNETLADLAGLAAKLNTDAAIIANQDTISPIKAQLGDGKDAQTTAQNQALLEGNDKAFAENHDGREGEWDYRQARIDQIHYVLNQEMVSKYASEYGLTEQEAKKEMAQSLASVLDHDWANIFLETDPNTGATLGDRNMRFVSFFINEYQGDTSIPVPAIDNGGMDAYHNPTIGLKDLFNSIRDPLVYEYLSLIEQKVDTQTADSNFIRGGQLGASQANTEASWQKDINSIIASIASLDDYIVESLTSDEVGIYDDKKMQTYYENLLRIQGRHEELGYIQGKSWNETQRLIATSNLLSPIGAGLVGQGTRVISRVEGQLDKVDDVVDAGETATKHVDDSFTRAGDYDLENVYKNQKQQTINSPYYESVVQNIDESRKARESSNFKNYANSDNVLRIEHDSKLTTTVDGNLSVTHGLDYSSKSIFNKYPEKTEIKITNIDEQAEFLSKAVSGLPKEQAKVILEVAKNSNTSVVFGGSRIRGDFQNNSDVDIGFGHINANKSKKIKDKIRDKSADIDGALSLERTHIVPNNETPSISKIDKYFKDRKS</sequence>
<dbReference type="EMBL" id="MXAN01000033">
    <property type="protein sequence ID" value="OPH37748.1"/>
    <property type="molecule type" value="Genomic_DNA"/>
</dbReference>
<dbReference type="RefSeq" id="WP_062498618.1">
    <property type="nucleotide sequence ID" value="NZ_MXAN01000033.1"/>
</dbReference>
<evidence type="ECO:0000313" key="2">
    <source>
        <dbReference type="Proteomes" id="UP000191025"/>
    </source>
</evidence>
<proteinExistence type="predicted"/>
<evidence type="ECO:0008006" key="3">
    <source>
        <dbReference type="Google" id="ProtNLM"/>
    </source>
</evidence>
<evidence type="ECO:0000313" key="1">
    <source>
        <dbReference type="EMBL" id="OPH37748.1"/>
    </source>
</evidence>
<protein>
    <recommendedName>
        <fullName evidence="3">Polymerase nucleotidyl transferase domain-containing protein</fullName>
    </recommendedName>
</protein>
<comment type="caution">
    <text evidence="1">The sequence shown here is derived from an EMBL/GenBank/DDBJ whole genome shotgun (WGS) entry which is preliminary data.</text>
</comment>
<dbReference type="AlphaFoldDB" id="A0A1V4GZD7"/>
<dbReference type="Proteomes" id="UP000191025">
    <property type="component" value="Unassembled WGS sequence"/>
</dbReference>
<organism evidence="1 2">
    <name type="scientific">Moraxella lacunata</name>
    <dbReference type="NCBI Taxonomy" id="477"/>
    <lineage>
        <taxon>Bacteria</taxon>
        <taxon>Pseudomonadati</taxon>
        <taxon>Pseudomonadota</taxon>
        <taxon>Gammaproteobacteria</taxon>
        <taxon>Moraxellales</taxon>
        <taxon>Moraxellaceae</taxon>
        <taxon>Moraxella</taxon>
    </lineage>
</organism>
<reference evidence="2" key="1">
    <citation type="submission" date="2017-03" db="EMBL/GenBank/DDBJ databases">
        <title>Draft genome sequence of Moraxella equi CCUG 4950T type strain.</title>
        <authorList>
            <person name="Salva-Serra F."/>
            <person name="Engstrom-Jakobsson H."/>
            <person name="Thorell K."/>
            <person name="Jaen-Luchoro D."/>
            <person name="Gonzales-Siles L."/>
            <person name="Karlsson R."/>
            <person name="Yazdan S."/>
            <person name="Boulund F."/>
            <person name="Johnning A."/>
            <person name="Engstrand L."/>
            <person name="Kristiansson E."/>
            <person name="Moore E."/>
        </authorList>
    </citation>
    <scope>NUCLEOTIDE SEQUENCE [LARGE SCALE GENOMIC DNA]</scope>
    <source>
        <strain evidence="2">CCUG 4441</strain>
    </source>
</reference>
<gene>
    <name evidence="1" type="ORF">B5J94_05155</name>
</gene>
<name>A0A1V4GZD7_MORLA</name>